<dbReference type="Proteomes" id="UP001497535">
    <property type="component" value="Unassembled WGS sequence"/>
</dbReference>
<gene>
    <name evidence="1" type="ORF">MENTE1834_LOCUS45845</name>
</gene>
<keyword evidence="2" id="KW-1185">Reference proteome</keyword>
<dbReference type="EMBL" id="CAVMJV010000157">
    <property type="protein sequence ID" value="CAK5116572.1"/>
    <property type="molecule type" value="Genomic_DNA"/>
</dbReference>
<name>A0ACB1B1R7_MELEN</name>
<comment type="caution">
    <text evidence="1">The sequence shown here is derived from an EMBL/GenBank/DDBJ whole genome shotgun (WGS) entry which is preliminary data.</text>
</comment>
<accession>A0ACB1B1R7</accession>
<sequence length="105" mass="11746">MDGKGLIDLAHLESLIDSQTRAIIVNNPSNPTGVVFPKEHFEQILELAKYKFPIIADEIYGDLLYGEGARFHLMATLSPHVPIITCDGIGKRYCPWMEAWLADCT</sequence>
<reference evidence="1" key="1">
    <citation type="submission" date="2023-11" db="EMBL/GenBank/DDBJ databases">
        <authorList>
            <person name="Poullet M."/>
        </authorList>
    </citation>
    <scope>NUCLEOTIDE SEQUENCE</scope>
    <source>
        <strain evidence="1">E1834</strain>
    </source>
</reference>
<evidence type="ECO:0000313" key="2">
    <source>
        <dbReference type="Proteomes" id="UP001497535"/>
    </source>
</evidence>
<evidence type="ECO:0000313" key="1">
    <source>
        <dbReference type="EMBL" id="CAK5116572.1"/>
    </source>
</evidence>
<organism evidence="1 2">
    <name type="scientific">Meloidogyne enterolobii</name>
    <name type="common">Root-knot nematode worm</name>
    <name type="synonym">Meloidogyne mayaguensis</name>
    <dbReference type="NCBI Taxonomy" id="390850"/>
    <lineage>
        <taxon>Eukaryota</taxon>
        <taxon>Metazoa</taxon>
        <taxon>Ecdysozoa</taxon>
        <taxon>Nematoda</taxon>
        <taxon>Chromadorea</taxon>
        <taxon>Rhabditida</taxon>
        <taxon>Tylenchina</taxon>
        <taxon>Tylenchomorpha</taxon>
        <taxon>Tylenchoidea</taxon>
        <taxon>Meloidogynidae</taxon>
        <taxon>Meloidogyninae</taxon>
        <taxon>Meloidogyne</taxon>
    </lineage>
</organism>
<protein>
    <submittedName>
        <fullName evidence="1">Uncharacterized protein</fullName>
    </submittedName>
</protein>
<proteinExistence type="predicted"/>